<dbReference type="PATRIC" id="fig|1354303.4.peg.1775"/>
<evidence type="ECO:0000313" key="1">
    <source>
        <dbReference type="EMBL" id="ERL55283.1"/>
    </source>
</evidence>
<comment type="caution">
    <text evidence="1">The sequence shown here is derived from an EMBL/GenBank/DDBJ whole genome shotgun (WGS) entry which is preliminary data.</text>
</comment>
<gene>
    <name evidence="1" type="ORF">M917_1807</name>
</gene>
<name>U4T9X4_9GAMM</name>
<protein>
    <submittedName>
        <fullName evidence="1">Uncharacterized protein</fullName>
    </submittedName>
</protein>
<reference evidence="1 2" key="1">
    <citation type="journal article" date="2013" name="Genome Announc.">
        <title>Draft Genome Sequence of Psychrobacter aquaticus Strain CMS 56T, Isolated from a Cyanobacterial Mat Sample Collected from Water Bodies in the McMurdo Dry Valley Region of Antarctica.</title>
        <authorList>
            <person name="Reddy G.S."/>
            <person name="Ara S."/>
            <person name="Singh A."/>
            <person name="Kumar Pinnaka A."/>
            <person name="Shivaji S."/>
        </authorList>
    </citation>
    <scope>NUCLEOTIDE SEQUENCE [LARGE SCALE GENOMIC DNA]</scope>
    <source>
        <strain evidence="1 2">CMS 56</strain>
    </source>
</reference>
<dbReference type="STRING" id="1354303.M917_1807"/>
<proteinExistence type="predicted"/>
<organism evidence="1 2">
    <name type="scientific">Psychrobacter aquaticus CMS 56</name>
    <dbReference type="NCBI Taxonomy" id="1354303"/>
    <lineage>
        <taxon>Bacteria</taxon>
        <taxon>Pseudomonadati</taxon>
        <taxon>Pseudomonadota</taxon>
        <taxon>Gammaproteobacteria</taxon>
        <taxon>Moraxellales</taxon>
        <taxon>Moraxellaceae</taxon>
        <taxon>Psychrobacter</taxon>
    </lineage>
</organism>
<keyword evidence="2" id="KW-1185">Reference proteome</keyword>
<dbReference type="Proteomes" id="UP000016761">
    <property type="component" value="Unassembled WGS sequence"/>
</dbReference>
<evidence type="ECO:0000313" key="2">
    <source>
        <dbReference type="Proteomes" id="UP000016761"/>
    </source>
</evidence>
<accession>U4T9X4</accession>
<dbReference type="RefSeq" id="WP_021814435.1">
    <property type="nucleotide sequence ID" value="NZ_AUSW01000032.1"/>
</dbReference>
<sequence length="43" mass="4720">MNAYLPLGCVAIDNYEIQALVVMATGANIPKTQSYVNKKPYCL</sequence>
<dbReference type="EMBL" id="AUSW01000032">
    <property type="protein sequence ID" value="ERL55283.1"/>
    <property type="molecule type" value="Genomic_DNA"/>
</dbReference>
<dbReference type="AlphaFoldDB" id="U4T9X4"/>